<reference evidence="1" key="1">
    <citation type="submission" date="2022-01" db="EMBL/GenBank/DDBJ databases">
        <title>Genome Sequence Resource for Two Populations of Ditylenchus destructor, the Migratory Endoparasitic Phytonematode.</title>
        <authorList>
            <person name="Zhang H."/>
            <person name="Lin R."/>
            <person name="Xie B."/>
        </authorList>
    </citation>
    <scope>NUCLEOTIDE SEQUENCE</scope>
    <source>
        <strain evidence="1">BazhouSP</strain>
    </source>
</reference>
<name>A0AAD4QT44_9BILA</name>
<dbReference type="Proteomes" id="UP001201812">
    <property type="component" value="Unassembled WGS sequence"/>
</dbReference>
<gene>
    <name evidence="1" type="ORF">DdX_21329</name>
</gene>
<dbReference type="InterPro" id="IPR016181">
    <property type="entry name" value="Acyl_CoA_acyltransferase"/>
</dbReference>
<protein>
    <submittedName>
        <fullName evidence="1">Uncharacterized protein</fullName>
    </submittedName>
</protein>
<dbReference type="EMBL" id="JAKKPZ010000785">
    <property type="protein sequence ID" value="KAI1692313.1"/>
    <property type="molecule type" value="Genomic_DNA"/>
</dbReference>
<sequence>MTPMLAMHAAYWNLEVIKDKSEARSIYEGTPLAIKETAQLHPPILENRKNQSDAQERKDAVGDRLQNLAEVNGKRISCNINGAYDRKCDRKTAGKCRYCVGKRCSRTKTRRTEADELLPGEEPYMYLSFIRTHDAYRERKGVGTAIMKYWIEKTLTKSGLKVAPKFMVDGGRSNYAYKLYLKCGFTWDDADDDSNYDMTLRLENYDRERCR</sequence>
<accession>A0AAD4QT44</accession>
<keyword evidence="2" id="KW-1185">Reference proteome</keyword>
<evidence type="ECO:0000313" key="2">
    <source>
        <dbReference type="Proteomes" id="UP001201812"/>
    </source>
</evidence>
<evidence type="ECO:0000313" key="1">
    <source>
        <dbReference type="EMBL" id="KAI1692313.1"/>
    </source>
</evidence>
<dbReference type="Gene3D" id="3.40.630.30">
    <property type="match status" value="1"/>
</dbReference>
<organism evidence="1 2">
    <name type="scientific">Ditylenchus destructor</name>
    <dbReference type="NCBI Taxonomy" id="166010"/>
    <lineage>
        <taxon>Eukaryota</taxon>
        <taxon>Metazoa</taxon>
        <taxon>Ecdysozoa</taxon>
        <taxon>Nematoda</taxon>
        <taxon>Chromadorea</taxon>
        <taxon>Rhabditida</taxon>
        <taxon>Tylenchina</taxon>
        <taxon>Tylenchomorpha</taxon>
        <taxon>Sphaerularioidea</taxon>
        <taxon>Anguinidae</taxon>
        <taxon>Anguininae</taxon>
        <taxon>Ditylenchus</taxon>
    </lineage>
</organism>
<proteinExistence type="predicted"/>
<dbReference type="AlphaFoldDB" id="A0AAD4QT44"/>
<comment type="caution">
    <text evidence="1">The sequence shown here is derived from an EMBL/GenBank/DDBJ whole genome shotgun (WGS) entry which is preliminary data.</text>
</comment>
<dbReference type="SUPFAM" id="SSF55729">
    <property type="entry name" value="Acyl-CoA N-acyltransferases (Nat)"/>
    <property type="match status" value="1"/>
</dbReference>